<evidence type="ECO:0000256" key="8">
    <source>
        <dbReference type="PIRNR" id="PIRNR037778"/>
    </source>
</evidence>
<keyword evidence="6 9" id="KW-1133">Transmembrane helix</keyword>
<evidence type="ECO:0000256" key="2">
    <source>
        <dbReference type="ARBA" id="ARBA00005540"/>
    </source>
</evidence>
<evidence type="ECO:0000256" key="3">
    <source>
        <dbReference type="ARBA" id="ARBA00022448"/>
    </source>
</evidence>
<dbReference type="GO" id="GO:0032217">
    <property type="term" value="F:riboflavin transmembrane transporter activity"/>
    <property type="evidence" value="ECO:0007669"/>
    <property type="project" value="UniProtKB-UniRule"/>
</dbReference>
<dbReference type="GO" id="GO:0005886">
    <property type="term" value="C:plasma membrane"/>
    <property type="evidence" value="ECO:0007669"/>
    <property type="project" value="UniProtKB-SubCell"/>
</dbReference>
<evidence type="ECO:0000313" key="11">
    <source>
        <dbReference type="Proteomes" id="UP000655830"/>
    </source>
</evidence>
<evidence type="ECO:0000256" key="4">
    <source>
        <dbReference type="ARBA" id="ARBA00022475"/>
    </source>
</evidence>
<reference evidence="10" key="1">
    <citation type="submission" date="2020-08" db="EMBL/GenBank/DDBJ databases">
        <title>Genome public.</title>
        <authorList>
            <person name="Liu C."/>
            <person name="Sun Q."/>
        </authorList>
    </citation>
    <scope>NUCLEOTIDE SEQUENCE</scope>
    <source>
        <strain evidence="10">NSJ-12</strain>
    </source>
</reference>
<comment type="similarity">
    <text evidence="2 8">Belongs to the prokaryotic riboflavin transporter (P-RFT) (TC 2.A.87) family.</text>
</comment>
<sequence length="208" mass="22452">MQNENKLLSTQNLIKIAFLSAIAAILMQWGIKLPAIFPSFLEIDFSEMPALIAILTVHPLAGIVVVILKNVLKALLFGSSSGYVGELANLLISIGYILPLTFMIRKGKDMKTVTIGIIAGIGGLALMGAVVNYFITIPLYAKIFMPMETIIEMGHAIIPAVNDKFTLILLSITPFNIVKGIIVAIASVAFLKAIQPALKYLMPKKKAA</sequence>
<evidence type="ECO:0000256" key="7">
    <source>
        <dbReference type="ARBA" id="ARBA00023136"/>
    </source>
</evidence>
<comment type="function">
    <text evidence="8">Probably a riboflavin-binding protein that interacts with the energy-coupling factor (ECF) ABC-transporter complex.</text>
</comment>
<keyword evidence="7 8" id="KW-0472">Membrane</keyword>
<evidence type="ECO:0000256" key="6">
    <source>
        <dbReference type="ARBA" id="ARBA00022989"/>
    </source>
</evidence>
<evidence type="ECO:0000256" key="5">
    <source>
        <dbReference type="ARBA" id="ARBA00022692"/>
    </source>
</evidence>
<feature type="transmembrane region" description="Helical" evidence="9">
    <location>
        <begin position="51"/>
        <end position="72"/>
    </location>
</feature>
<name>A0A926IFG6_9FIRM</name>
<evidence type="ECO:0000256" key="9">
    <source>
        <dbReference type="SAM" id="Phobius"/>
    </source>
</evidence>
<organism evidence="10 11">
    <name type="scientific">Zhenhengia yiwuensis</name>
    <dbReference type="NCBI Taxonomy" id="2763666"/>
    <lineage>
        <taxon>Bacteria</taxon>
        <taxon>Bacillati</taxon>
        <taxon>Bacillota</taxon>
        <taxon>Clostridia</taxon>
        <taxon>Lachnospirales</taxon>
        <taxon>Lachnospiraceae</taxon>
        <taxon>Zhenhengia</taxon>
    </lineage>
</organism>
<keyword evidence="11" id="KW-1185">Reference proteome</keyword>
<evidence type="ECO:0000256" key="1">
    <source>
        <dbReference type="ARBA" id="ARBA00004651"/>
    </source>
</evidence>
<keyword evidence="4 8" id="KW-1003">Cell membrane</keyword>
<feature type="transmembrane region" description="Helical" evidence="9">
    <location>
        <begin position="84"/>
        <end position="103"/>
    </location>
</feature>
<dbReference type="PANTHER" id="PTHR38438:SF1">
    <property type="entry name" value="RIBOFLAVIN TRANSPORTER RIBU"/>
    <property type="match status" value="1"/>
</dbReference>
<dbReference type="Pfam" id="PF12822">
    <property type="entry name" value="ECF_trnsprt"/>
    <property type="match status" value="1"/>
</dbReference>
<dbReference type="PANTHER" id="PTHR38438">
    <property type="entry name" value="RIBOFLAVIN TRANSPORTER RIBU"/>
    <property type="match status" value="1"/>
</dbReference>
<dbReference type="Proteomes" id="UP000655830">
    <property type="component" value="Unassembled WGS sequence"/>
</dbReference>
<dbReference type="EMBL" id="JACRSY010000034">
    <property type="protein sequence ID" value="MBC8581019.1"/>
    <property type="molecule type" value="Genomic_DNA"/>
</dbReference>
<protein>
    <recommendedName>
        <fullName evidence="8">Riboflavin transporter</fullName>
    </recommendedName>
</protein>
<evidence type="ECO:0000313" key="10">
    <source>
        <dbReference type="EMBL" id="MBC8581019.1"/>
    </source>
</evidence>
<feature type="transmembrane region" description="Helical" evidence="9">
    <location>
        <begin position="12"/>
        <end position="31"/>
    </location>
</feature>
<dbReference type="RefSeq" id="WP_177670919.1">
    <property type="nucleotide sequence ID" value="NZ_JACRSY010000034.1"/>
</dbReference>
<keyword evidence="5 9" id="KW-0812">Transmembrane</keyword>
<accession>A0A926IFG6</accession>
<comment type="caution">
    <text evidence="10">The sequence shown here is derived from an EMBL/GenBank/DDBJ whole genome shotgun (WGS) entry which is preliminary data.</text>
</comment>
<dbReference type="InterPro" id="IPR024529">
    <property type="entry name" value="ECF_trnsprt_substrate-spec"/>
</dbReference>
<proteinExistence type="inferred from homology"/>
<gene>
    <name evidence="10" type="ORF">H8718_16000</name>
</gene>
<dbReference type="Gene3D" id="1.10.1760.20">
    <property type="match status" value="1"/>
</dbReference>
<feature type="transmembrane region" description="Helical" evidence="9">
    <location>
        <begin position="115"/>
        <end position="135"/>
    </location>
</feature>
<dbReference type="PIRSF" id="PIRSF037778">
    <property type="entry name" value="UCP037778_transp_RibU"/>
    <property type="match status" value="1"/>
</dbReference>
<dbReference type="InterPro" id="IPR025720">
    <property type="entry name" value="RibU"/>
</dbReference>
<dbReference type="AlphaFoldDB" id="A0A926IFG6"/>
<comment type="subcellular location">
    <subcellularLocation>
        <location evidence="1">Cell membrane</location>
        <topology evidence="1">Multi-pass membrane protein</topology>
    </subcellularLocation>
</comment>
<keyword evidence="3 8" id="KW-0813">Transport</keyword>